<organism evidence="1 2">
    <name type="scientific">Clostridium neuense</name>
    <dbReference type="NCBI Taxonomy" id="1728934"/>
    <lineage>
        <taxon>Bacteria</taxon>
        <taxon>Bacillati</taxon>
        <taxon>Bacillota</taxon>
        <taxon>Clostridia</taxon>
        <taxon>Eubacteriales</taxon>
        <taxon>Clostridiaceae</taxon>
        <taxon>Clostridium</taxon>
    </lineage>
</organism>
<evidence type="ECO:0000313" key="2">
    <source>
        <dbReference type="Proteomes" id="UP001623592"/>
    </source>
</evidence>
<dbReference type="Proteomes" id="UP001623592">
    <property type="component" value="Unassembled WGS sequence"/>
</dbReference>
<dbReference type="RefSeq" id="WP_406787577.1">
    <property type="nucleotide sequence ID" value="NZ_JBJIAA010000008.1"/>
</dbReference>
<comment type="caution">
    <text evidence="1">The sequence shown here is derived from an EMBL/GenBank/DDBJ whole genome shotgun (WGS) entry which is preliminary data.</text>
</comment>
<gene>
    <name evidence="1" type="ORF">ACJDT4_10830</name>
</gene>
<dbReference type="EMBL" id="JBJIAA010000008">
    <property type="protein sequence ID" value="MFL0250916.1"/>
    <property type="molecule type" value="Genomic_DNA"/>
</dbReference>
<reference evidence="1 2" key="1">
    <citation type="submission" date="2024-11" db="EMBL/GenBank/DDBJ databases">
        <authorList>
            <person name="Heng Y.C."/>
            <person name="Lim A.C.H."/>
            <person name="Lee J.K.Y."/>
            <person name="Kittelmann S."/>
        </authorList>
    </citation>
    <scope>NUCLEOTIDE SEQUENCE [LARGE SCALE GENOMIC DNA]</scope>
    <source>
        <strain evidence="1 2">WILCCON 0114</strain>
    </source>
</reference>
<keyword evidence="2" id="KW-1185">Reference proteome</keyword>
<name>A0ABW8TFB5_9CLOT</name>
<proteinExistence type="predicted"/>
<accession>A0ABW8TFB5</accession>
<sequence length="89" mass="10282">MNKINEAIHRIKELECPTGNLENRVEEILEDYRVANRDEISVKRDKYLDKGDSQAYLVKISGQNQPIIVLAKSGYDDYVAKVTDVYSKY</sequence>
<evidence type="ECO:0000313" key="1">
    <source>
        <dbReference type="EMBL" id="MFL0250916.1"/>
    </source>
</evidence>
<protein>
    <submittedName>
        <fullName evidence="1">Uncharacterized protein</fullName>
    </submittedName>
</protein>